<reference evidence="4 5" key="2">
    <citation type="submission" date="2016-08" db="EMBL/GenBank/DDBJ databases">
        <title>Pervasive Adenine N6-methylation of Active Genes in Fungi.</title>
        <authorList>
            <consortium name="DOE Joint Genome Institute"/>
            <person name="Mondo S.J."/>
            <person name="Dannebaum R.O."/>
            <person name="Kuo R.C."/>
            <person name="Labutti K."/>
            <person name="Haridas S."/>
            <person name="Kuo A."/>
            <person name="Salamov A."/>
            <person name="Ahrendt S.R."/>
            <person name="Lipzen A."/>
            <person name="Sullivan W."/>
            <person name="Andreopoulos W.B."/>
            <person name="Clum A."/>
            <person name="Lindquist E."/>
            <person name="Daum C."/>
            <person name="Ramamoorthy G.K."/>
            <person name="Gryganskyi A."/>
            <person name="Culley D."/>
            <person name="Magnuson J.K."/>
            <person name="James T.Y."/>
            <person name="O'Malley M.A."/>
            <person name="Stajich J.E."/>
            <person name="Spatafora J.W."/>
            <person name="Visel A."/>
            <person name="Grigoriev I.V."/>
        </authorList>
    </citation>
    <scope>NUCLEOTIDE SEQUENCE [LARGE SCALE GENOMIC DNA]</scope>
    <source>
        <strain evidence="5">finn</strain>
    </source>
</reference>
<keyword evidence="2" id="KW-1133">Transmembrane helix</keyword>
<dbReference type="Proteomes" id="UP000193719">
    <property type="component" value="Unassembled WGS sequence"/>
</dbReference>
<dbReference type="SMART" id="SM00271">
    <property type="entry name" value="DnaJ"/>
    <property type="match status" value="1"/>
</dbReference>
<dbReference type="PROSITE" id="PS50076">
    <property type="entry name" value="DNAJ_2"/>
    <property type="match status" value="1"/>
</dbReference>
<evidence type="ECO:0000256" key="1">
    <source>
        <dbReference type="ARBA" id="ARBA00023186"/>
    </source>
</evidence>
<keyword evidence="5" id="KW-1185">Reference proteome</keyword>
<dbReference type="GO" id="GO:0036503">
    <property type="term" value="P:ERAD pathway"/>
    <property type="evidence" value="ECO:0007669"/>
    <property type="project" value="TreeGrafter"/>
</dbReference>
<feature type="transmembrane region" description="Helical" evidence="2">
    <location>
        <begin position="320"/>
        <end position="342"/>
    </location>
</feature>
<dbReference type="GO" id="GO:0051787">
    <property type="term" value="F:misfolded protein binding"/>
    <property type="evidence" value="ECO:0007669"/>
    <property type="project" value="TreeGrafter"/>
</dbReference>
<organism evidence="4 5">
    <name type="scientific">Piromyces finnis</name>
    <dbReference type="NCBI Taxonomy" id="1754191"/>
    <lineage>
        <taxon>Eukaryota</taxon>
        <taxon>Fungi</taxon>
        <taxon>Fungi incertae sedis</taxon>
        <taxon>Chytridiomycota</taxon>
        <taxon>Chytridiomycota incertae sedis</taxon>
        <taxon>Neocallimastigomycetes</taxon>
        <taxon>Neocallimastigales</taxon>
        <taxon>Neocallimastigaceae</taxon>
        <taxon>Piromyces</taxon>
    </lineage>
</organism>
<comment type="caution">
    <text evidence="4">The sequence shown here is derived from an EMBL/GenBank/DDBJ whole genome shotgun (WGS) entry which is preliminary data.</text>
</comment>
<evidence type="ECO:0000313" key="5">
    <source>
        <dbReference type="Proteomes" id="UP000193719"/>
    </source>
</evidence>
<feature type="transmembrane region" description="Helical" evidence="2">
    <location>
        <begin position="263"/>
        <end position="283"/>
    </location>
</feature>
<dbReference type="OrthoDB" id="10250354at2759"/>
<feature type="transmembrane region" description="Helical" evidence="2">
    <location>
        <begin position="222"/>
        <end position="242"/>
    </location>
</feature>
<accession>A0A1Y1V2I7</accession>
<dbReference type="PRINTS" id="PR00625">
    <property type="entry name" value="JDOMAIN"/>
</dbReference>
<dbReference type="Pfam" id="PF00226">
    <property type="entry name" value="DnaJ"/>
    <property type="match status" value="1"/>
</dbReference>
<dbReference type="Gene3D" id="1.10.287.110">
    <property type="entry name" value="DnaJ domain"/>
    <property type="match status" value="1"/>
</dbReference>
<dbReference type="InterPro" id="IPR001623">
    <property type="entry name" value="DnaJ_domain"/>
</dbReference>
<proteinExistence type="predicted"/>
<dbReference type="CDD" id="cd06257">
    <property type="entry name" value="DnaJ"/>
    <property type="match status" value="1"/>
</dbReference>
<keyword evidence="2" id="KW-0812">Transmembrane</keyword>
<protein>
    <submittedName>
        <fullName evidence="4">DnaJ-domain-containing protein</fullName>
    </submittedName>
</protein>
<reference evidence="4 5" key="1">
    <citation type="submission" date="2016-08" db="EMBL/GenBank/DDBJ databases">
        <title>Genomes of anaerobic fungi encode conserved fungal cellulosomes for biomass hydrolysis.</title>
        <authorList>
            <consortium name="DOE Joint Genome Institute"/>
            <person name="Haitjema C.H."/>
            <person name="Gilmore S.P."/>
            <person name="Henske J.K."/>
            <person name="Solomon K.V."/>
            <person name="De Groot R."/>
            <person name="Kuo A."/>
            <person name="Mondo S.J."/>
            <person name="Salamov A.A."/>
            <person name="Labutti K."/>
            <person name="Zhao Z."/>
            <person name="Chiniquy J."/>
            <person name="Barry K."/>
            <person name="Brewer H.M."/>
            <person name="Purvine S.O."/>
            <person name="Wright A.T."/>
            <person name="Boxma B."/>
            <person name="Van Alen T."/>
            <person name="Hackstein J.H."/>
            <person name="Baker S.E."/>
            <person name="Grigoriev I.V."/>
            <person name="O'Malley M.A."/>
        </authorList>
    </citation>
    <scope>NUCLEOTIDE SEQUENCE [LARGE SCALE GENOMIC DNA]</scope>
    <source>
        <strain evidence="5">finn</strain>
    </source>
</reference>
<keyword evidence="1" id="KW-0143">Chaperone</keyword>
<dbReference type="EMBL" id="MCFH01000043">
    <property type="protein sequence ID" value="ORX44890.1"/>
    <property type="molecule type" value="Genomic_DNA"/>
</dbReference>
<feature type="transmembrane region" description="Helical" evidence="2">
    <location>
        <begin position="183"/>
        <end position="210"/>
    </location>
</feature>
<evidence type="ECO:0000259" key="3">
    <source>
        <dbReference type="PROSITE" id="PS50076"/>
    </source>
</evidence>
<feature type="transmembrane region" description="Helical" evidence="2">
    <location>
        <begin position="348"/>
        <end position="375"/>
    </location>
</feature>
<dbReference type="GO" id="GO:0051087">
    <property type="term" value="F:protein-folding chaperone binding"/>
    <property type="evidence" value="ECO:0007669"/>
    <property type="project" value="TreeGrafter"/>
</dbReference>
<gene>
    <name evidence="4" type="ORF">BCR36DRAFT_406250</name>
</gene>
<feature type="domain" description="J" evidence="3">
    <location>
        <begin position="13"/>
        <end position="75"/>
    </location>
</feature>
<dbReference type="PANTHER" id="PTHR44360">
    <property type="entry name" value="DNAJ HOMOLOG SUBFAMILY B MEMBER 9"/>
    <property type="match status" value="1"/>
</dbReference>
<keyword evidence="2" id="KW-0472">Membrane</keyword>
<dbReference type="InterPro" id="IPR036869">
    <property type="entry name" value="J_dom_sf"/>
</dbReference>
<dbReference type="AlphaFoldDB" id="A0A1Y1V2I7"/>
<sequence>MNSQETLNEHEPTLYEILGVPNNATKEEIKKAYKKQALKYHPDKNPNAEEMFKKIKFAQEILTDDKKRKYYDFGGEKILDYLDDDSPLMSIDSFSFYIILFTVILVFAVIFLTLITMRKQKTVTWSWCIIFIPLYIIDVLLFIFIYKVNKIISGYGHKDANAAFYEDSSERLRQQRIQNMKKFLTSFILNKSFLLYVIFIAQQILIVIYLCDNTIITPFQLAIPYIIYEVVLLGVGIYQTYLYYKNREENASPIEERNEPHQFIIRTFILQVFRIIQMTFIFVNLDSHFASWGIIFIPSYLLFVFIFVRLYCTEPNLAKTYLFFVIPFLIVYYPTLILLVIYLCKYSYSFIITCIPVFIVMGISLCCLSCCLCSINQETFDSTRLSMSLNSSSISYIPEEKQIESFSLGPSSNEVKINIQ</sequence>
<evidence type="ECO:0000313" key="4">
    <source>
        <dbReference type="EMBL" id="ORX44890.1"/>
    </source>
</evidence>
<feature type="transmembrane region" description="Helical" evidence="2">
    <location>
        <begin position="289"/>
        <end position="308"/>
    </location>
</feature>
<dbReference type="InterPro" id="IPR051948">
    <property type="entry name" value="Hsp70_co-chaperone_J-domain"/>
</dbReference>
<dbReference type="STRING" id="1754191.A0A1Y1V2I7"/>
<evidence type="ECO:0000256" key="2">
    <source>
        <dbReference type="SAM" id="Phobius"/>
    </source>
</evidence>
<dbReference type="GO" id="GO:0005783">
    <property type="term" value="C:endoplasmic reticulum"/>
    <property type="evidence" value="ECO:0007669"/>
    <property type="project" value="TreeGrafter"/>
</dbReference>
<dbReference type="SUPFAM" id="SSF46565">
    <property type="entry name" value="Chaperone J-domain"/>
    <property type="match status" value="1"/>
</dbReference>
<name>A0A1Y1V2I7_9FUNG</name>
<dbReference type="PANTHER" id="PTHR44360:SF1">
    <property type="entry name" value="DNAJ HOMOLOG SUBFAMILY B MEMBER 9"/>
    <property type="match status" value="1"/>
</dbReference>
<feature type="transmembrane region" description="Helical" evidence="2">
    <location>
        <begin position="96"/>
        <end position="117"/>
    </location>
</feature>
<feature type="transmembrane region" description="Helical" evidence="2">
    <location>
        <begin position="123"/>
        <end position="146"/>
    </location>
</feature>